<dbReference type="InterPro" id="IPR013783">
    <property type="entry name" value="Ig-like_fold"/>
</dbReference>
<proteinExistence type="predicted"/>
<evidence type="ECO:0000256" key="1">
    <source>
        <dbReference type="SAM" id="SignalP"/>
    </source>
</evidence>
<dbReference type="Gene3D" id="2.60.40.10">
    <property type="entry name" value="Immunoglobulins"/>
    <property type="match status" value="1"/>
</dbReference>
<keyword evidence="1" id="KW-0732">Signal</keyword>
<comment type="caution">
    <text evidence="3">The sequence shown here is derived from an EMBL/GenBank/DDBJ whole genome shotgun (WGS) entry which is preliminary data.</text>
</comment>
<feature type="chain" id="PRO_5006409621" description="Gram-positive pilin subunit D1 N-terminal domain-containing protein" evidence="1">
    <location>
        <begin position="30"/>
        <end position="287"/>
    </location>
</feature>
<dbReference type="PATRIC" id="fig|1423769.4.peg.874"/>
<reference evidence="3 4" key="1">
    <citation type="journal article" date="2015" name="Genome Announc.">
        <title>Expanding the biotechnology potential of lactobacilli through comparative genomics of 213 strains and associated genera.</title>
        <authorList>
            <person name="Sun Z."/>
            <person name="Harris H.M."/>
            <person name="McCann A."/>
            <person name="Guo C."/>
            <person name="Argimon S."/>
            <person name="Zhang W."/>
            <person name="Yang X."/>
            <person name="Jeffery I.B."/>
            <person name="Cooney J.C."/>
            <person name="Kagawa T.F."/>
            <person name="Liu W."/>
            <person name="Song Y."/>
            <person name="Salvetti E."/>
            <person name="Wrobel A."/>
            <person name="Rasinkangas P."/>
            <person name="Parkhill J."/>
            <person name="Rea M.C."/>
            <person name="O'Sullivan O."/>
            <person name="Ritari J."/>
            <person name="Douillard F.P."/>
            <person name="Paul Ross R."/>
            <person name="Yang R."/>
            <person name="Briner A.E."/>
            <person name="Felis G.E."/>
            <person name="de Vos W.M."/>
            <person name="Barrangou R."/>
            <person name="Klaenhammer T.R."/>
            <person name="Caufield P.W."/>
            <person name="Cui Y."/>
            <person name="Zhang H."/>
            <person name="O'Toole P.W."/>
        </authorList>
    </citation>
    <scope>NUCLEOTIDE SEQUENCE [LARGE SCALE GENOMIC DNA]</scope>
    <source>
        <strain evidence="3 4">DSM 13343</strain>
    </source>
</reference>
<sequence>MQLSKQSVVSALLICGVALSMGSSATVFASTDTGVAAASSSSVINSDASETGSDEANVITQDSESNANSSKTEVATATKVPLTPAEAEQAVKQVIEIHQVTPIEGAADKELASTLNAGVDGSTWKVYDVTPRFDELVKAQKADTKDTDAMAQIQLTLSAEAGKADGYQIVTSGVTKTVNGEPGVLDVQVTVPAHSYKAYTFVNTSAPSRVDQAASFTLILPVADDDGYFPEKQVIEPKSGVTPKPVTTTKLQQTGHTLNEGTTAAGMGLAALGAIGAGVVVKKRKAE</sequence>
<dbReference type="EMBL" id="AZEU01000133">
    <property type="protein sequence ID" value="KRL45176.1"/>
    <property type="molecule type" value="Genomic_DNA"/>
</dbReference>
<gene>
    <name evidence="3" type="ORF">FD01_GL000818</name>
</gene>
<dbReference type="AlphaFoldDB" id="A0A0R1QVI3"/>
<evidence type="ECO:0000259" key="2">
    <source>
        <dbReference type="Pfam" id="PF16555"/>
    </source>
</evidence>
<dbReference type="Proteomes" id="UP000051790">
    <property type="component" value="Unassembled WGS sequence"/>
</dbReference>
<accession>A0A0R1QVI3</accession>
<feature type="signal peptide" evidence="1">
    <location>
        <begin position="1"/>
        <end position="29"/>
    </location>
</feature>
<evidence type="ECO:0000313" key="3">
    <source>
        <dbReference type="EMBL" id="KRL45176.1"/>
    </source>
</evidence>
<name>A0A0R1QVI3_9LACO</name>
<evidence type="ECO:0000313" key="4">
    <source>
        <dbReference type="Proteomes" id="UP000051790"/>
    </source>
</evidence>
<feature type="domain" description="Gram-positive pilin subunit D1 N-terminal" evidence="2">
    <location>
        <begin position="116"/>
        <end position="227"/>
    </location>
</feature>
<keyword evidence="4" id="KW-1185">Reference proteome</keyword>
<dbReference type="RefSeq" id="WP_054715228.1">
    <property type="nucleotide sequence ID" value="NZ_AZEU01000133.1"/>
</dbReference>
<organism evidence="3 4">
    <name type="scientific">Lacticaseibacillus manihotivorans DSM 13343 = JCM 12514</name>
    <dbReference type="NCBI Taxonomy" id="1423769"/>
    <lineage>
        <taxon>Bacteria</taxon>
        <taxon>Bacillati</taxon>
        <taxon>Bacillota</taxon>
        <taxon>Bacilli</taxon>
        <taxon>Lactobacillales</taxon>
        <taxon>Lactobacillaceae</taxon>
        <taxon>Lacticaseibacillus</taxon>
    </lineage>
</organism>
<protein>
    <recommendedName>
        <fullName evidence="2">Gram-positive pilin subunit D1 N-terminal domain-containing protein</fullName>
    </recommendedName>
</protein>
<dbReference type="OrthoDB" id="9899350at2"/>
<dbReference type="InterPro" id="IPR032364">
    <property type="entry name" value="GramPos_pilinD1_N"/>
</dbReference>
<dbReference type="Pfam" id="PF16555">
    <property type="entry name" value="GramPos_pilinD1"/>
    <property type="match status" value="1"/>
</dbReference>